<dbReference type="Proteomes" id="UP000676565">
    <property type="component" value="Unassembled WGS sequence"/>
</dbReference>
<organism evidence="1 2">
    <name type="scientific">Gemmata palustris</name>
    <dbReference type="NCBI Taxonomy" id="2822762"/>
    <lineage>
        <taxon>Bacteria</taxon>
        <taxon>Pseudomonadati</taxon>
        <taxon>Planctomycetota</taxon>
        <taxon>Planctomycetia</taxon>
        <taxon>Gemmatales</taxon>
        <taxon>Gemmataceae</taxon>
        <taxon>Gemmata</taxon>
    </lineage>
</organism>
<evidence type="ECO:0000313" key="2">
    <source>
        <dbReference type="Proteomes" id="UP000676565"/>
    </source>
</evidence>
<dbReference type="EMBL" id="JAGKQQ010000001">
    <property type="protein sequence ID" value="MBP3954794.1"/>
    <property type="molecule type" value="Genomic_DNA"/>
</dbReference>
<accession>A0ABS5BM50</accession>
<reference evidence="1 2" key="1">
    <citation type="submission" date="2021-04" db="EMBL/GenBank/DDBJ databases">
        <authorList>
            <person name="Ivanova A."/>
        </authorList>
    </citation>
    <scope>NUCLEOTIDE SEQUENCE [LARGE SCALE GENOMIC DNA]</scope>
    <source>
        <strain evidence="1 2">G18</strain>
    </source>
</reference>
<gene>
    <name evidence="1" type="ORF">J8F10_05800</name>
</gene>
<evidence type="ECO:0000313" key="1">
    <source>
        <dbReference type="EMBL" id="MBP3954794.1"/>
    </source>
</evidence>
<comment type="caution">
    <text evidence="1">The sequence shown here is derived from an EMBL/GenBank/DDBJ whole genome shotgun (WGS) entry which is preliminary data.</text>
</comment>
<dbReference type="RefSeq" id="WP_210652907.1">
    <property type="nucleotide sequence ID" value="NZ_JAGKQQ010000001.1"/>
</dbReference>
<keyword evidence="2" id="KW-1185">Reference proteome</keyword>
<sequence length="67" mass="7492">MRLSARVQKLEGAEPRCDPNRFRLAPEGHVPSDADRCPRCGRCHVLVIEEEIVEAAEPLENEPGVRS</sequence>
<protein>
    <submittedName>
        <fullName evidence="1">Uncharacterized protein</fullName>
    </submittedName>
</protein>
<name>A0ABS5BM50_9BACT</name>
<proteinExistence type="predicted"/>